<keyword evidence="5 6" id="KW-0949">S-adenosyl-L-methionine</keyword>
<comment type="caution">
    <text evidence="9">The sequence shown here is derived from an EMBL/GenBank/DDBJ whole genome shotgun (WGS) entry which is preliminary data.</text>
</comment>
<comment type="catalytic activity">
    <reaction evidence="1 6">
        <text>[phosphatase 2A protein]-C-terminal L-leucine + S-adenosyl-L-methionine = [phosphatase 2A protein]-C-terminal L-leucine methyl ester + S-adenosyl-L-homocysteine</text>
        <dbReference type="Rhea" id="RHEA:48544"/>
        <dbReference type="Rhea" id="RHEA-COMP:12134"/>
        <dbReference type="Rhea" id="RHEA-COMP:12135"/>
        <dbReference type="ChEBI" id="CHEBI:57856"/>
        <dbReference type="ChEBI" id="CHEBI:59789"/>
        <dbReference type="ChEBI" id="CHEBI:90516"/>
        <dbReference type="ChEBI" id="CHEBI:90517"/>
        <dbReference type="EC" id="2.1.1.233"/>
    </reaction>
</comment>
<accession>A0A813JWW2</accession>
<dbReference type="InterPro" id="IPR029063">
    <property type="entry name" value="SAM-dependent_MTases_sf"/>
</dbReference>
<protein>
    <recommendedName>
        <fullName evidence="6">Leucine carboxyl methyltransferase 1</fullName>
        <ecNumber evidence="6">2.1.1.233</ecNumber>
    </recommendedName>
</protein>
<sequence length="382" mass="42872">MASMFGGMQPPSEDWRSTPVPSDDAVQCTHVDAAMAKASCAKLGYFQDKYTELLIRNRPQSRSPLIHRGYWSRVEGIRRSVTHFLSRCPAGKGVQIVNLGAGFDTSYFWLREDEARWRDDLTYFELDFPEVLSKKVSALQKRQSLWPMLDVTTSEELVSTGSTGMRELRTKHYRLVQTDMRMVSEVSSAMSEAGFRGDLPTLFISECVLVYMQALHGDGVIQWASSAVPDAPSAMAVYEQTNPHDRFGKVMVENLAQRGCPLLSIFDYSSLDAQRERYLTRGWQQCNLADMNEVYSRHLDQADVARIQKLELLDEFEEWHLIQGHYFLLVATRSPDRDAAEHAWVHDLGVFVPRAAAGGPTPLGPGVVKSYDASGAPLPDAS</sequence>
<dbReference type="PANTHER" id="PTHR13600">
    <property type="entry name" value="LEUCINE CARBOXYL METHYLTRANSFERASE"/>
    <property type="match status" value="1"/>
</dbReference>
<feature type="binding site" evidence="7">
    <location>
        <position position="206"/>
    </location>
    <ligand>
        <name>S-adenosyl-L-methionine</name>
        <dbReference type="ChEBI" id="CHEBI:59789"/>
    </ligand>
</feature>
<evidence type="ECO:0000256" key="5">
    <source>
        <dbReference type="ARBA" id="ARBA00022691"/>
    </source>
</evidence>
<evidence type="ECO:0000256" key="3">
    <source>
        <dbReference type="ARBA" id="ARBA00022603"/>
    </source>
</evidence>
<dbReference type="AlphaFoldDB" id="A0A813JWW2"/>
<evidence type="ECO:0000256" key="7">
    <source>
        <dbReference type="PIRSR" id="PIRSR016305-1"/>
    </source>
</evidence>
<evidence type="ECO:0000313" key="9">
    <source>
        <dbReference type="EMBL" id="CAE8686175.1"/>
    </source>
</evidence>
<evidence type="ECO:0000256" key="1">
    <source>
        <dbReference type="ARBA" id="ARBA00000724"/>
    </source>
</evidence>
<evidence type="ECO:0000256" key="4">
    <source>
        <dbReference type="ARBA" id="ARBA00022679"/>
    </source>
</evidence>
<dbReference type="PANTHER" id="PTHR13600:SF21">
    <property type="entry name" value="LEUCINE CARBOXYL METHYLTRANSFERASE 1"/>
    <property type="match status" value="1"/>
</dbReference>
<keyword evidence="3 6" id="KW-0489">Methyltransferase</keyword>
<keyword evidence="4 6" id="KW-0808">Transferase</keyword>
<dbReference type="GO" id="GO:0032259">
    <property type="term" value="P:methylation"/>
    <property type="evidence" value="ECO:0007669"/>
    <property type="project" value="UniProtKB-KW"/>
</dbReference>
<organism evidence="9 10">
    <name type="scientific">Polarella glacialis</name>
    <name type="common">Dinoflagellate</name>
    <dbReference type="NCBI Taxonomy" id="89957"/>
    <lineage>
        <taxon>Eukaryota</taxon>
        <taxon>Sar</taxon>
        <taxon>Alveolata</taxon>
        <taxon>Dinophyceae</taxon>
        <taxon>Suessiales</taxon>
        <taxon>Suessiaceae</taxon>
        <taxon>Polarella</taxon>
    </lineage>
</organism>
<evidence type="ECO:0000256" key="2">
    <source>
        <dbReference type="ARBA" id="ARBA00010703"/>
    </source>
</evidence>
<name>A0A813JWW2_POLGL</name>
<reference evidence="9" key="1">
    <citation type="submission" date="2021-02" db="EMBL/GenBank/DDBJ databases">
        <authorList>
            <person name="Dougan E. K."/>
            <person name="Rhodes N."/>
            <person name="Thang M."/>
            <person name="Chan C."/>
        </authorList>
    </citation>
    <scope>NUCLEOTIDE SEQUENCE</scope>
</reference>
<comment type="function">
    <text evidence="6">Methylates the carboxyl group of the C-terminal leucine residue of protein phosphatase 2A catalytic subunits to form alpha-leucine ester residues.</text>
</comment>
<dbReference type="InterPro" id="IPR016651">
    <property type="entry name" value="LCMT1"/>
</dbReference>
<dbReference type="EC" id="2.1.1.233" evidence="6"/>
<gene>
    <name evidence="9" type="ORF">PGLA2088_LOCUS24848</name>
</gene>
<dbReference type="SUPFAM" id="SSF53335">
    <property type="entry name" value="S-adenosyl-L-methionine-dependent methyltransferases"/>
    <property type="match status" value="1"/>
</dbReference>
<dbReference type="Pfam" id="PF04072">
    <property type="entry name" value="LCM"/>
    <property type="match status" value="1"/>
</dbReference>
<dbReference type="Gene3D" id="3.40.50.150">
    <property type="entry name" value="Vaccinia Virus protein VP39"/>
    <property type="match status" value="1"/>
</dbReference>
<comment type="similarity">
    <text evidence="2 6">Belongs to the methyltransferase superfamily. LCMT family.</text>
</comment>
<dbReference type="EMBL" id="CAJNNW010026543">
    <property type="protein sequence ID" value="CAE8686175.1"/>
    <property type="molecule type" value="Genomic_DNA"/>
</dbReference>
<feature type="binding site" evidence="7">
    <location>
        <position position="73"/>
    </location>
    <ligand>
        <name>S-adenosyl-L-methionine</name>
        <dbReference type="ChEBI" id="CHEBI:59789"/>
    </ligand>
</feature>
<evidence type="ECO:0000313" key="10">
    <source>
        <dbReference type="Proteomes" id="UP000626109"/>
    </source>
</evidence>
<proteinExistence type="inferred from homology"/>
<feature type="region of interest" description="Disordered" evidence="8">
    <location>
        <begin position="1"/>
        <end position="21"/>
    </location>
</feature>
<dbReference type="InterPro" id="IPR007213">
    <property type="entry name" value="Ppm1/Ppm2/Tcmp"/>
</dbReference>
<dbReference type="Proteomes" id="UP000626109">
    <property type="component" value="Unassembled WGS sequence"/>
</dbReference>
<evidence type="ECO:0000256" key="6">
    <source>
        <dbReference type="PIRNR" id="PIRNR016305"/>
    </source>
</evidence>
<feature type="binding site" evidence="7">
    <location>
        <position position="100"/>
    </location>
    <ligand>
        <name>S-adenosyl-L-methionine</name>
        <dbReference type="ChEBI" id="CHEBI:59789"/>
    </ligand>
</feature>
<evidence type="ECO:0000256" key="8">
    <source>
        <dbReference type="SAM" id="MobiDB-lite"/>
    </source>
</evidence>
<dbReference type="PIRSF" id="PIRSF016305">
    <property type="entry name" value="LCM_mtfrase"/>
    <property type="match status" value="1"/>
</dbReference>
<dbReference type="GO" id="GO:0018423">
    <property type="term" value="F:protein C-terminal leucine carboxyl O-methyltransferase activity"/>
    <property type="evidence" value="ECO:0007669"/>
    <property type="project" value="UniProtKB-EC"/>
</dbReference>